<comment type="caution">
    <text evidence="8">The sequence shown here is derived from an EMBL/GenBank/DDBJ whole genome shotgun (WGS) entry which is preliminary data.</text>
</comment>
<dbReference type="Proteomes" id="UP001168877">
    <property type="component" value="Unassembled WGS sequence"/>
</dbReference>
<dbReference type="InterPro" id="IPR032675">
    <property type="entry name" value="LRR_dom_sf"/>
</dbReference>
<dbReference type="InterPro" id="IPR057135">
    <property type="entry name" value="At4g27190-like_LRR"/>
</dbReference>
<name>A0AA39VTF9_ACESA</name>
<feature type="domain" description="NB-ARC" evidence="6">
    <location>
        <begin position="165"/>
        <end position="330"/>
    </location>
</feature>
<dbReference type="GO" id="GO:0043531">
    <property type="term" value="F:ADP binding"/>
    <property type="evidence" value="ECO:0007669"/>
    <property type="project" value="InterPro"/>
</dbReference>
<evidence type="ECO:0000313" key="9">
    <source>
        <dbReference type="Proteomes" id="UP001168877"/>
    </source>
</evidence>
<feature type="domain" description="Disease resistance protein At4g27190-like leucine-rich repeats" evidence="7">
    <location>
        <begin position="1167"/>
        <end position="1267"/>
    </location>
</feature>
<dbReference type="GO" id="GO:0006952">
    <property type="term" value="P:defense response"/>
    <property type="evidence" value="ECO:0007669"/>
    <property type="project" value="UniProtKB-KW"/>
</dbReference>
<dbReference type="InterPro" id="IPR042197">
    <property type="entry name" value="Apaf_helical"/>
</dbReference>
<evidence type="ECO:0000256" key="4">
    <source>
        <dbReference type="ARBA" id="ARBA00022840"/>
    </source>
</evidence>
<dbReference type="Gene3D" id="1.10.8.430">
    <property type="entry name" value="Helical domain of apoptotic protease-activating factors"/>
    <property type="match status" value="1"/>
</dbReference>
<dbReference type="PRINTS" id="PR00364">
    <property type="entry name" value="DISEASERSIST"/>
</dbReference>
<keyword evidence="9" id="KW-1185">Reference proteome</keyword>
<sequence>MEAAVTTIVGKLWDCFSDAICRQFRYLCGHKDTIKRLTGEAEKLADTRERVQAKIDEAKTKGEIILSDANKWIQRTDDITKEAEEFREEEDKANKRCLKGMCIDPLSRYKFGKEAKRKIETISILKQEGAGFESVSRQAPPPGLIPSSSALSINFRIQSRESITKGIMESLKDENVSIIGICGMGGVGKTTLVKEIIKHVNDSKLFDKVAMAVVSQTQNYVKIQGEIASMLDIELPDKEEEQGRARFLWKRIMEMHKSKQEREQILIILDDVWEVIEPERVGIPFGNIRRGCKIVLTSRIEDVCVQMNAKTFQVGTLSKEESWGLFRDVAGGNIVDNNDINPIAREVADECGGLPIALVTVAGALKAKDNNRHYFGLVIELQVLSRKTILHSVTEDAILAGSLGRAILSNRMPFLNSTSFDSFVIKFGCPSFKIFEESPPWSRILYLAGIKYQELDWAYSLTKITDALQLCGMAGLRNILTDLGNHGFNDLKFLQLVHCGEIKYLVNTLECTPKFIVFNSLESLLMHDMNILIEICHGPLPAESFRKLKRMHLQKCNKMLNIVPSDLLRRLHSLESFEARGCLSVVYVFDFERLVIAKEETKFLSSLNHLKLRSLSNMMQIWNGDAKLISLCNLKHVLVNQCSKLRQVFPPALLQSLVSLEHMEIYNCSRLEEIFGKEEEEEDHQENEIVSQKIDHIATSPRLGNLVLIKISSCYKLKNLFTPSIVKGLVQLRTLAVKFCRTLEEIISDEKAETGGSTERITFPGLYQIDLRGLDSLTCFCARRCTIEFPALELLDIQRCSKMETFGRGDQVTPKLVNMIHLDGKKRWMDNLNITLQQFFKEKRVLSRKTTLHVVTEDATLAVSLGRAILSIRMPFLNSTSFDSFVIKIGYKSSMLFEESPPWSRILYLAGINNYQELDWAYSLTKITDALQLCGIAGLRNILTDLRNDGFNDLKYLLVAACREIKYLVNTLECTPKCIVFNSLESLLMNHMELVEICHGPLPAESFLKLKQMHLRFCFKMLNIVPSDLLQRLHSLESFEARGCLSVVYVFDFERLVIAKEETKFLSSLNHLKLWSLSNMMRIWNGDAKLISLCNLKLVSVHYCSKLRQVFPPALLQSLVSLEHMEIESCSSLEEIFGNEEEEEEDHQENEIVSLKIDHTATSPRLGNLVSIKISGCHKLKNLFTPSIAKGLVQLRTLEVKLCRTLEEIISYEKAETGGSTDRITFPSLYQIDLGELDSLTCFCARRCTIEFPALELLDIESCLKMETFGRGDQAVTPLVNMILLDDETRWMGNLNITLQQFFMEKQINTFHRWKSESYNGSRIVSGLYHRFWSCRRRLVRKNESEMIMDVVASGLSSKKWKNLARLMNVEILIRTLMNL</sequence>
<keyword evidence="2" id="KW-0547">Nucleotide-binding</keyword>
<gene>
    <name evidence="8" type="ORF">LWI29_020690</name>
</gene>
<dbReference type="InterPro" id="IPR002182">
    <property type="entry name" value="NB-ARC"/>
</dbReference>
<dbReference type="PANTHER" id="PTHR33463:SF198">
    <property type="entry name" value="RPP4C3"/>
    <property type="match status" value="1"/>
</dbReference>
<dbReference type="SUPFAM" id="SSF52058">
    <property type="entry name" value="L domain-like"/>
    <property type="match status" value="2"/>
</dbReference>
<dbReference type="EMBL" id="JAUESC010000381">
    <property type="protein sequence ID" value="KAK0589963.1"/>
    <property type="molecule type" value="Genomic_DNA"/>
</dbReference>
<evidence type="ECO:0000256" key="5">
    <source>
        <dbReference type="SAM" id="Coils"/>
    </source>
</evidence>
<evidence type="ECO:0000259" key="6">
    <source>
        <dbReference type="Pfam" id="PF00931"/>
    </source>
</evidence>
<evidence type="ECO:0000256" key="2">
    <source>
        <dbReference type="ARBA" id="ARBA00022741"/>
    </source>
</evidence>
<evidence type="ECO:0000256" key="1">
    <source>
        <dbReference type="ARBA" id="ARBA00008894"/>
    </source>
</evidence>
<dbReference type="GO" id="GO:0005524">
    <property type="term" value="F:ATP binding"/>
    <property type="evidence" value="ECO:0007669"/>
    <property type="project" value="UniProtKB-KW"/>
</dbReference>
<organism evidence="8 9">
    <name type="scientific">Acer saccharum</name>
    <name type="common">Sugar maple</name>
    <dbReference type="NCBI Taxonomy" id="4024"/>
    <lineage>
        <taxon>Eukaryota</taxon>
        <taxon>Viridiplantae</taxon>
        <taxon>Streptophyta</taxon>
        <taxon>Embryophyta</taxon>
        <taxon>Tracheophyta</taxon>
        <taxon>Spermatophyta</taxon>
        <taxon>Magnoliopsida</taxon>
        <taxon>eudicotyledons</taxon>
        <taxon>Gunneridae</taxon>
        <taxon>Pentapetalae</taxon>
        <taxon>rosids</taxon>
        <taxon>malvids</taxon>
        <taxon>Sapindales</taxon>
        <taxon>Sapindaceae</taxon>
        <taxon>Hippocastanoideae</taxon>
        <taxon>Acereae</taxon>
        <taxon>Acer</taxon>
    </lineage>
</organism>
<dbReference type="InterPro" id="IPR050905">
    <property type="entry name" value="Plant_NBS-LRR"/>
</dbReference>
<evidence type="ECO:0000313" key="8">
    <source>
        <dbReference type="EMBL" id="KAK0589963.1"/>
    </source>
</evidence>
<dbReference type="Pfam" id="PF00931">
    <property type="entry name" value="NB-ARC"/>
    <property type="match status" value="1"/>
</dbReference>
<reference evidence="8" key="1">
    <citation type="journal article" date="2022" name="Plant J.">
        <title>Strategies of tolerance reflected in two North American maple genomes.</title>
        <authorList>
            <person name="McEvoy S.L."/>
            <person name="Sezen U.U."/>
            <person name="Trouern-Trend A."/>
            <person name="McMahon S.M."/>
            <person name="Schaberg P.G."/>
            <person name="Yang J."/>
            <person name="Wegrzyn J.L."/>
            <person name="Swenson N.G."/>
        </authorList>
    </citation>
    <scope>NUCLEOTIDE SEQUENCE</scope>
    <source>
        <strain evidence="8">NS2018</strain>
    </source>
</reference>
<feature type="domain" description="Disease resistance protein At4g27190-like leucine-rich repeats" evidence="7">
    <location>
        <begin position="686"/>
        <end position="805"/>
    </location>
</feature>
<dbReference type="Gene3D" id="3.80.10.10">
    <property type="entry name" value="Ribonuclease Inhibitor"/>
    <property type="match status" value="4"/>
</dbReference>
<dbReference type="Gene3D" id="3.40.50.300">
    <property type="entry name" value="P-loop containing nucleotide triphosphate hydrolases"/>
    <property type="match status" value="1"/>
</dbReference>
<keyword evidence="5" id="KW-0175">Coiled coil</keyword>
<protein>
    <recommendedName>
        <fullName evidence="10">AAA+ ATPase domain-containing protein</fullName>
    </recommendedName>
</protein>
<dbReference type="SUPFAM" id="SSF52540">
    <property type="entry name" value="P-loop containing nucleoside triphosphate hydrolases"/>
    <property type="match status" value="1"/>
</dbReference>
<dbReference type="Pfam" id="PF23247">
    <property type="entry name" value="LRR_RPS2"/>
    <property type="match status" value="4"/>
</dbReference>
<feature type="domain" description="Disease resistance protein At4g27190-like leucine-rich repeats" evidence="7">
    <location>
        <begin position="986"/>
        <end position="1130"/>
    </location>
</feature>
<evidence type="ECO:0008006" key="10">
    <source>
        <dbReference type="Google" id="ProtNLM"/>
    </source>
</evidence>
<feature type="domain" description="Disease resistance protein At4g27190-like leucine-rich repeats" evidence="7">
    <location>
        <begin position="522"/>
        <end position="668"/>
    </location>
</feature>
<dbReference type="InterPro" id="IPR027417">
    <property type="entry name" value="P-loop_NTPase"/>
</dbReference>
<keyword evidence="4" id="KW-0067">ATP-binding</keyword>
<evidence type="ECO:0000259" key="7">
    <source>
        <dbReference type="Pfam" id="PF23247"/>
    </source>
</evidence>
<reference evidence="8" key="2">
    <citation type="submission" date="2023-06" db="EMBL/GenBank/DDBJ databases">
        <authorList>
            <person name="Swenson N.G."/>
            <person name="Wegrzyn J.L."/>
            <person name="Mcevoy S.L."/>
        </authorList>
    </citation>
    <scope>NUCLEOTIDE SEQUENCE</scope>
    <source>
        <strain evidence="8">NS2018</strain>
        <tissue evidence="8">Leaf</tissue>
    </source>
</reference>
<accession>A0AA39VTF9</accession>
<proteinExistence type="inferred from homology"/>
<dbReference type="FunFam" id="3.40.50.300:FF:001091">
    <property type="entry name" value="Probable disease resistance protein At1g61300"/>
    <property type="match status" value="1"/>
</dbReference>
<dbReference type="PANTHER" id="PTHR33463">
    <property type="entry name" value="NB-ARC DOMAIN-CONTAINING PROTEIN-RELATED"/>
    <property type="match status" value="1"/>
</dbReference>
<keyword evidence="3" id="KW-0611">Plant defense</keyword>
<feature type="coiled-coil region" evidence="5">
    <location>
        <begin position="34"/>
        <end position="96"/>
    </location>
</feature>
<comment type="similarity">
    <text evidence="1">Belongs to the disease resistance NB-LRR family.</text>
</comment>
<evidence type="ECO:0000256" key="3">
    <source>
        <dbReference type="ARBA" id="ARBA00022821"/>
    </source>
</evidence>